<feature type="compositionally biased region" description="Polar residues" evidence="1">
    <location>
        <begin position="407"/>
        <end position="419"/>
    </location>
</feature>
<evidence type="ECO:0000256" key="1">
    <source>
        <dbReference type="SAM" id="MobiDB-lite"/>
    </source>
</evidence>
<keyword evidence="3" id="KW-1185">Reference proteome</keyword>
<evidence type="ECO:0000313" key="3">
    <source>
        <dbReference type="Proteomes" id="UP001163046"/>
    </source>
</evidence>
<comment type="caution">
    <text evidence="2">The sequence shown here is derived from an EMBL/GenBank/DDBJ whole genome shotgun (WGS) entry which is preliminary data.</text>
</comment>
<gene>
    <name evidence="2" type="ORF">OS493_025445</name>
</gene>
<reference evidence="2" key="1">
    <citation type="submission" date="2023-01" db="EMBL/GenBank/DDBJ databases">
        <title>Genome assembly of the deep-sea coral Lophelia pertusa.</title>
        <authorList>
            <person name="Herrera S."/>
            <person name="Cordes E."/>
        </authorList>
    </citation>
    <scope>NUCLEOTIDE SEQUENCE</scope>
    <source>
        <strain evidence="2">USNM1676648</strain>
        <tissue evidence="2">Polyp</tissue>
    </source>
</reference>
<feature type="region of interest" description="Disordered" evidence="1">
    <location>
        <begin position="17"/>
        <end position="426"/>
    </location>
</feature>
<accession>A0A9W9YLF7</accession>
<feature type="compositionally biased region" description="Basic and acidic residues" evidence="1">
    <location>
        <begin position="160"/>
        <end position="169"/>
    </location>
</feature>
<dbReference type="OrthoDB" id="5990345at2759"/>
<feature type="compositionally biased region" description="Basic and acidic residues" evidence="1">
    <location>
        <begin position="343"/>
        <end position="361"/>
    </location>
</feature>
<feature type="compositionally biased region" description="Basic and acidic residues" evidence="1">
    <location>
        <begin position="282"/>
        <end position="297"/>
    </location>
</feature>
<proteinExistence type="predicted"/>
<organism evidence="2 3">
    <name type="scientific">Desmophyllum pertusum</name>
    <dbReference type="NCBI Taxonomy" id="174260"/>
    <lineage>
        <taxon>Eukaryota</taxon>
        <taxon>Metazoa</taxon>
        <taxon>Cnidaria</taxon>
        <taxon>Anthozoa</taxon>
        <taxon>Hexacorallia</taxon>
        <taxon>Scleractinia</taxon>
        <taxon>Caryophylliina</taxon>
        <taxon>Caryophylliidae</taxon>
        <taxon>Desmophyllum</taxon>
    </lineage>
</organism>
<dbReference type="Proteomes" id="UP001163046">
    <property type="component" value="Unassembled WGS sequence"/>
</dbReference>
<dbReference type="AlphaFoldDB" id="A0A9W9YLF7"/>
<dbReference type="EMBL" id="MU827322">
    <property type="protein sequence ID" value="KAJ7356336.1"/>
    <property type="molecule type" value="Genomic_DNA"/>
</dbReference>
<feature type="compositionally biased region" description="Basic and acidic residues" evidence="1">
    <location>
        <begin position="220"/>
        <end position="244"/>
    </location>
</feature>
<evidence type="ECO:0000313" key="2">
    <source>
        <dbReference type="EMBL" id="KAJ7356336.1"/>
    </source>
</evidence>
<feature type="compositionally biased region" description="Basic and acidic residues" evidence="1">
    <location>
        <begin position="75"/>
        <end position="113"/>
    </location>
</feature>
<feature type="compositionally biased region" description="Basic and acidic residues" evidence="1">
    <location>
        <begin position="255"/>
        <end position="264"/>
    </location>
</feature>
<feature type="compositionally biased region" description="Polar residues" evidence="1">
    <location>
        <begin position="329"/>
        <end position="338"/>
    </location>
</feature>
<sequence length="426" mass="47914">MGSKRPLVKQKVTYGAVGDGNLHESDEDFSGKRSLSKRVSFVSHELSDSDSDAENSVGRINRSSAGPAGDSLDGLFRESSAKERGRSVEFIKGTSEERHASKDKYSLREDKGQPRPAPRPRPTISRSTRQSHIEGHSVTTSQQSSDEDVEDMSAITWPIKTKEANDRHPVPPPRTSPRQHQEKNSSSSDKVSPRPVPRSKPALSPSKGQLKLFEQDSDVYEYKKNKNLERDSGGYEYEKTKYTDKPVAPLRRKKPQEETLERHIRPQIPMITTSTFEDDGPFLDKNDTTEIERDGNLRHGQLKKVNGRPVISVTRSDSSEESEDDSGRVNRTGTSNLFGSKKYYKEEQRSERIFRDPKEESVGVPPKPSPRSRMMVDNSMKTHVQTEEEVNHVKRPGSAPLMKKASSLETLSSSRQGSLTKKHFLD</sequence>
<protein>
    <submittedName>
        <fullName evidence="2">Uncharacterized protein</fullName>
    </submittedName>
</protein>
<name>A0A9W9YLF7_9CNID</name>